<comment type="caution">
    <text evidence="2">The sequence shown here is derived from an EMBL/GenBank/DDBJ whole genome shotgun (WGS) entry which is preliminary data.</text>
</comment>
<evidence type="ECO:0000313" key="2">
    <source>
        <dbReference type="EMBL" id="CAD6516179.1"/>
    </source>
</evidence>
<evidence type="ECO:0000313" key="3">
    <source>
        <dbReference type="Proteomes" id="UP000598032"/>
    </source>
</evidence>
<feature type="signal peptide" evidence="1">
    <location>
        <begin position="1"/>
        <end position="22"/>
    </location>
</feature>
<feature type="chain" id="PRO_5047005343" description="DUF4148 domain-containing protein" evidence="1">
    <location>
        <begin position="23"/>
        <end position="92"/>
    </location>
</feature>
<keyword evidence="3" id="KW-1185">Reference proteome</keyword>
<dbReference type="Pfam" id="PF13663">
    <property type="entry name" value="DUF4148"/>
    <property type="match status" value="1"/>
</dbReference>
<organism evidence="2 3">
    <name type="scientific">Paraburkholderia metrosideri</name>
    <dbReference type="NCBI Taxonomy" id="580937"/>
    <lineage>
        <taxon>Bacteria</taxon>
        <taxon>Pseudomonadati</taxon>
        <taxon>Pseudomonadota</taxon>
        <taxon>Betaproteobacteria</taxon>
        <taxon>Burkholderiales</taxon>
        <taxon>Burkholderiaceae</taxon>
        <taxon>Paraburkholderia</taxon>
    </lineage>
</organism>
<evidence type="ECO:0008006" key="4">
    <source>
        <dbReference type="Google" id="ProtNLM"/>
    </source>
</evidence>
<dbReference type="EMBL" id="CAJHCP010000002">
    <property type="protein sequence ID" value="CAD6516179.1"/>
    <property type="molecule type" value="Genomic_DNA"/>
</dbReference>
<keyword evidence="1" id="KW-0732">Signal</keyword>
<protein>
    <recommendedName>
        <fullName evidence="4">DUF4148 domain-containing protein</fullName>
    </recommendedName>
</protein>
<sequence length="92" mass="10017">MNRKLQMLAIALGLSAPLLATAQSSSTQGLTREQVRQEMVEYKAAGFNPARMNPRTWVDDAQSALTKVTTARTAQTSNQFAVNKSEDASQCN</sequence>
<dbReference type="InterPro" id="IPR025421">
    <property type="entry name" value="DUF4148"/>
</dbReference>
<dbReference type="RefSeq" id="WP_201640951.1">
    <property type="nucleotide sequence ID" value="NZ_CAJHCP010000002.1"/>
</dbReference>
<proteinExistence type="predicted"/>
<reference evidence="2 3" key="1">
    <citation type="submission" date="2020-10" db="EMBL/GenBank/DDBJ databases">
        <authorList>
            <person name="Peeters C."/>
        </authorList>
    </citation>
    <scope>NUCLEOTIDE SEQUENCE [LARGE SCALE GENOMIC DNA]</scope>
    <source>
        <strain evidence="2 3">LMG 28140</strain>
    </source>
</reference>
<gene>
    <name evidence="2" type="ORF">LMG28140_00728</name>
</gene>
<evidence type="ECO:0000256" key="1">
    <source>
        <dbReference type="SAM" id="SignalP"/>
    </source>
</evidence>
<accession>A0ABM8NBV3</accession>
<dbReference type="Proteomes" id="UP000598032">
    <property type="component" value="Unassembled WGS sequence"/>
</dbReference>
<name>A0ABM8NBV3_9BURK</name>